<evidence type="ECO:0000259" key="9">
    <source>
        <dbReference type="Pfam" id="PF00394"/>
    </source>
</evidence>
<feature type="chain" id="PRO_5023112318" description="Flavoprotein domain-containing protein" evidence="8">
    <location>
        <begin position="21"/>
        <end position="862"/>
    </location>
</feature>
<evidence type="ECO:0000256" key="8">
    <source>
        <dbReference type="SAM" id="SignalP"/>
    </source>
</evidence>
<evidence type="ECO:0000256" key="6">
    <source>
        <dbReference type="ARBA" id="ARBA00023180"/>
    </source>
</evidence>
<proteinExistence type="inferred from homology"/>
<feature type="domain" description="Plastocyanin-like" evidence="9">
    <location>
        <begin position="190"/>
        <end position="345"/>
    </location>
</feature>
<dbReference type="Gene3D" id="2.60.40.420">
    <property type="entry name" value="Cupredoxins - blue copper proteins"/>
    <property type="match status" value="3"/>
</dbReference>
<evidence type="ECO:0000313" key="14">
    <source>
        <dbReference type="Proteomes" id="UP000322245"/>
    </source>
</evidence>
<comment type="function">
    <text evidence="7">Laccase that catalyzes the oxidation of certain aromatic compounds, including L-dopa, to quinones, which then polymerize to melanin. Able to oxidize a wide variety of aromatic diphenol and diamino groups in the ortho, meta, and para positions but not monophenolic groups such as in phenol, tyramine, or tyrosine. Plays an important role in virulence. Plays a role in dissemination to extrapulmonary sites but is not involved in pulmonary growth or in elicitation of cellular immune responses in the lung.</text>
</comment>
<dbReference type="FunFam" id="2.60.40.420:FF:000045">
    <property type="entry name" value="Laccase 2"/>
    <property type="match status" value="1"/>
</dbReference>
<dbReference type="SUPFAM" id="SSF49503">
    <property type="entry name" value="Cupredoxins"/>
    <property type="match status" value="3"/>
</dbReference>
<dbReference type="SUPFAM" id="SSF52507">
    <property type="entry name" value="Homo-oligomeric flavin-containing Cys decarboxylases, HFCD"/>
    <property type="match status" value="1"/>
</dbReference>
<reference evidence="13 14" key="1">
    <citation type="submission" date="2017-05" db="EMBL/GenBank/DDBJ databases">
        <title>The Genome Sequence of Tsuchiyaea wingfieldii DSM 27421.</title>
        <authorList>
            <person name="Cuomo C."/>
            <person name="Passer A."/>
            <person name="Billmyre B."/>
            <person name="Heitman J."/>
        </authorList>
    </citation>
    <scope>NUCLEOTIDE SEQUENCE [LARGE SCALE GENOMIC DNA]</scope>
    <source>
        <strain evidence="13 14">DSM 27421</strain>
    </source>
</reference>
<dbReference type="InterPro" id="IPR011706">
    <property type="entry name" value="Cu-oxidase_C"/>
</dbReference>
<comment type="subcellular location">
    <subcellularLocation>
        <location evidence="1">Secreted</location>
        <location evidence="1">Cell wall</location>
    </subcellularLocation>
</comment>
<evidence type="ECO:0000256" key="7">
    <source>
        <dbReference type="ARBA" id="ARBA00055106"/>
    </source>
</evidence>
<keyword evidence="6" id="KW-0325">Glycoprotein</keyword>
<dbReference type="InterPro" id="IPR011707">
    <property type="entry name" value="Cu-oxidase-like_N"/>
</dbReference>
<keyword evidence="5" id="KW-1015">Disulfide bond</keyword>
<evidence type="ECO:0000259" key="12">
    <source>
        <dbReference type="Pfam" id="PF07732"/>
    </source>
</evidence>
<feature type="signal peptide" evidence="8">
    <location>
        <begin position="1"/>
        <end position="20"/>
    </location>
</feature>
<dbReference type="Pfam" id="PF00394">
    <property type="entry name" value="Cu-oxidase"/>
    <property type="match status" value="1"/>
</dbReference>
<name>A0A5D3AQ70_9TREE</name>
<dbReference type="InterPro" id="IPR036551">
    <property type="entry name" value="Flavin_trans-like"/>
</dbReference>
<evidence type="ECO:0008006" key="15">
    <source>
        <dbReference type="Google" id="ProtNLM"/>
    </source>
</evidence>
<dbReference type="EMBL" id="NIDF01000080">
    <property type="protein sequence ID" value="TYJ53707.1"/>
    <property type="molecule type" value="Genomic_DNA"/>
</dbReference>
<dbReference type="InterPro" id="IPR045087">
    <property type="entry name" value="Cu-oxidase_fam"/>
</dbReference>
<dbReference type="AlphaFoldDB" id="A0A5D3AQ70"/>
<comment type="similarity">
    <text evidence="2">Belongs to the multicopper oxidase family.</text>
</comment>
<evidence type="ECO:0000256" key="3">
    <source>
        <dbReference type="ARBA" id="ARBA00022512"/>
    </source>
</evidence>
<dbReference type="Gene3D" id="3.40.50.1950">
    <property type="entry name" value="Flavin prenyltransferase-like"/>
    <property type="match status" value="1"/>
</dbReference>
<dbReference type="GO" id="GO:0005507">
    <property type="term" value="F:copper ion binding"/>
    <property type="evidence" value="ECO:0007669"/>
    <property type="project" value="InterPro"/>
</dbReference>
<gene>
    <name evidence="13" type="ORF">B9479_005674</name>
</gene>
<protein>
    <recommendedName>
        <fullName evidence="15">Flavoprotein domain-containing protein</fullName>
    </recommendedName>
</protein>
<keyword evidence="14" id="KW-1185">Reference proteome</keyword>
<feature type="domain" description="Plastocyanin-like" evidence="11">
    <location>
        <begin position="445"/>
        <end position="552"/>
    </location>
</feature>
<feature type="domain" description="Flavoprotein" evidence="10">
    <location>
        <begin position="588"/>
        <end position="781"/>
    </location>
</feature>
<dbReference type="CDD" id="cd13904">
    <property type="entry name" value="CuRO_3_Diphenol_Ox"/>
    <property type="match status" value="1"/>
</dbReference>
<dbReference type="InterPro" id="IPR001117">
    <property type="entry name" value="Cu-oxidase_2nd"/>
</dbReference>
<organism evidence="13 14">
    <name type="scientific">Cryptococcus floricola</name>
    <dbReference type="NCBI Taxonomy" id="2591691"/>
    <lineage>
        <taxon>Eukaryota</taxon>
        <taxon>Fungi</taxon>
        <taxon>Dikarya</taxon>
        <taxon>Basidiomycota</taxon>
        <taxon>Agaricomycotina</taxon>
        <taxon>Tremellomycetes</taxon>
        <taxon>Tremellales</taxon>
        <taxon>Cryptococcaceae</taxon>
        <taxon>Cryptococcus</taxon>
    </lineage>
</organism>
<evidence type="ECO:0000259" key="11">
    <source>
        <dbReference type="Pfam" id="PF07731"/>
    </source>
</evidence>
<dbReference type="Pfam" id="PF02441">
    <property type="entry name" value="Flavoprotein"/>
    <property type="match status" value="1"/>
</dbReference>
<evidence type="ECO:0000256" key="1">
    <source>
        <dbReference type="ARBA" id="ARBA00004191"/>
    </source>
</evidence>
<dbReference type="Pfam" id="PF07732">
    <property type="entry name" value="Cu-oxidase_3"/>
    <property type="match status" value="1"/>
</dbReference>
<dbReference type="InterPro" id="IPR008972">
    <property type="entry name" value="Cupredoxin"/>
</dbReference>
<keyword evidence="3" id="KW-0134">Cell wall</keyword>
<dbReference type="Proteomes" id="UP000322245">
    <property type="component" value="Unassembled WGS sequence"/>
</dbReference>
<comment type="caution">
    <text evidence="13">The sequence shown here is derived from an EMBL/GenBank/DDBJ whole genome shotgun (WGS) entry which is preliminary data.</text>
</comment>
<dbReference type="CDD" id="cd13857">
    <property type="entry name" value="CuRO_1_Diphenol_Ox"/>
    <property type="match status" value="1"/>
</dbReference>
<evidence type="ECO:0000313" key="13">
    <source>
        <dbReference type="EMBL" id="TYJ53707.1"/>
    </source>
</evidence>
<evidence type="ECO:0000256" key="2">
    <source>
        <dbReference type="ARBA" id="ARBA00010609"/>
    </source>
</evidence>
<feature type="domain" description="Plastocyanin-like" evidence="12">
    <location>
        <begin position="67"/>
        <end position="178"/>
    </location>
</feature>
<accession>A0A5D3AQ70</accession>
<evidence type="ECO:0000259" key="10">
    <source>
        <dbReference type="Pfam" id="PF02441"/>
    </source>
</evidence>
<evidence type="ECO:0000256" key="5">
    <source>
        <dbReference type="ARBA" id="ARBA00023157"/>
    </source>
</evidence>
<keyword evidence="3" id="KW-0964">Secreted</keyword>
<dbReference type="InterPro" id="IPR003382">
    <property type="entry name" value="Flavoprotein"/>
</dbReference>
<dbReference type="GO" id="GO:0016491">
    <property type="term" value="F:oxidoreductase activity"/>
    <property type="evidence" value="ECO:0007669"/>
    <property type="project" value="InterPro"/>
</dbReference>
<evidence type="ECO:0000256" key="4">
    <source>
        <dbReference type="ARBA" id="ARBA00023008"/>
    </source>
</evidence>
<keyword evidence="8" id="KW-0732">Signal</keyword>
<keyword evidence="4" id="KW-0186">Copper</keyword>
<dbReference type="Pfam" id="PF07731">
    <property type="entry name" value="Cu-oxidase_2"/>
    <property type="match status" value="1"/>
</dbReference>
<sequence length="862" mass="93123">MRPHFLSLLTLLGGVSSAYGAAIKSSPKAEDLTRRATTATTNSTSYVLSNDFDITAPPTTREFTWEIATATASPDGFEREVYTINGQFPGPLIEANTGDTIRVTVTNSMDEDWHGMFQASTPYMDGVPGISQCPIPAGSSFTYEFVINDQWGTYWYHSHYSATMADGITGPIVIHSPDEALVRGTDYDEDRVVFVTDWMHDESQTIVDALLGADGYKGSFNPPQGDSTLINGIGNYSSSDTIPPPAEIQVPVDSTVRLRFINIASRTMMRMSIDNHDLEVIETDGTDIDGPTLHEVAVAPAERYSVLINTTQGAEGDAFWIRATSAVFCGLANDQVGKAILRYTGSSGNLTTSEPTSSAWSDLATSTDKCTPLDAAYTLTPRQAQTAASTALSTQVLSSQVGAFVDVNNVSFAGFAFNNTPYQNQIYNPLLSVVHRGDTINSSLIPSITFEDNGAANIVLNNLDTVIDHPYHLHGNAFQLLARGSGTMSADGVNALTLSLDNPLRKDIVWIERSSWALIRITSDNPGVWPLHCHIDWHLAVGKMAAVVVQPDAIRAMDLPSSWSDLCSGTDPSAFGPDPDNAPDGIFRVVLISSGSVASIKVPDIAGALLKNKNIALQIVATKASTHFYSQTDIDSSICSSISVPPSDSSSDIGVRVWTDEDEWADWKKVGEPILHIELRRWADLVVIAPCSADMLAKIAGGICDNLATSLLRALPPSTPVVLCPAMNTHMYQHPFTAKHLSTVTQELGYLVSGPQGAGRLACGDDGPGKMTDWNDIVLTIEGFASMFQKQHHLHLSSTTSNWTTSTPSVVPSTSQELLIPQNEAKVKEKKQESAGIKDWRKQCGIQGGDGSFWNKRWWTGV</sequence>
<dbReference type="PANTHER" id="PTHR11709">
    <property type="entry name" value="MULTI-COPPER OXIDASE"/>
    <property type="match status" value="1"/>
</dbReference>
<dbReference type="PANTHER" id="PTHR11709:SF414">
    <property type="entry name" value="ADR239WP"/>
    <property type="match status" value="1"/>
</dbReference>